<protein>
    <submittedName>
        <fullName evidence="1">Uncharacterized protein</fullName>
    </submittedName>
</protein>
<accession>A0A2K9NX45</accession>
<evidence type="ECO:0000313" key="1">
    <source>
        <dbReference type="EMBL" id="AUO00088.1"/>
    </source>
</evidence>
<keyword evidence="2" id="KW-1185">Reference proteome</keyword>
<proteinExistence type="predicted"/>
<reference evidence="1 2" key="1">
    <citation type="submission" date="2018-01" db="EMBL/GenBank/DDBJ databases">
        <title>Complete genome sequence of Bacteriovorax stolpii DSM12778.</title>
        <authorList>
            <person name="Tang B."/>
            <person name="Chang J."/>
        </authorList>
    </citation>
    <scope>NUCLEOTIDE SEQUENCE [LARGE SCALE GENOMIC DNA]</scope>
    <source>
        <strain evidence="1 2">DSM 12778</strain>
    </source>
</reference>
<sequence>MNNLIDVLKEQASFGFTGKINLLSKENGQFLGVIYQQEGLIVGAQIRELKGKKALLKMIFDDVESNENFKFIVEPEVLPAEVLTMRIAFEEIKLEAQKHFQEYLSAKKLRPAAHLKLVIDPEVIVSKEDITPQEFDVLAVISEWCNVSDIYKYSKLMDFEVTHALVSLRKKRAIKVFQN</sequence>
<organism evidence="1 2">
    <name type="scientific">Bacteriovorax stolpii</name>
    <name type="common">Bdellovibrio stolpii</name>
    <dbReference type="NCBI Taxonomy" id="960"/>
    <lineage>
        <taxon>Bacteria</taxon>
        <taxon>Pseudomonadati</taxon>
        <taxon>Bdellovibrionota</taxon>
        <taxon>Bacteriovoracia</taxon>
        <taxon>Bacteriovoracales</taxon>
        <taxon>Bacteriovoracaceae</taxon>
        <taxon>Bacteriovorax</taxon>
    </lineage>
</organism>
<name>A0A2K9NX45_BACTC</name>
<gene>
    <name evidence="1" type="ORF">C0V70_18645</name>
</gene>
<evidence type="ECO:0000313" key="2">
    <source>
        <dbReference type="Proteomes" id="UP000235584"/>
    </source>
</evidence>
<dbReference type="AlphaFoldDB" id="A0A2K9NX45"/>
<dbReference type="EMBL" id="CP025704">
    <property type="protein sequence ID" value="AUO00088.1"/>
    <property type="molecule type" value="Genomic_DNA"/>
</dbReference>
<dbReference type="KEGG" id="bsto:C0V70_18645"/>
<dbReference type="OrthoDB" id="5292542at2"/>
<dbReference type="Proteomes" id="UP000235584">
    <property type="component" value="Chromosome"/>
</dbReference>
<dbReference type="RefSeq" id="WP_102245375.1">
    <property type="nucleotide sequence ID" value="NZ_CP025704.1"/>
</dbReference>